<feature type="compositionally biased region" description="Low complexity" evidence="5">
    <location>
        <begin position="29"/>
        <end position="46"/>
    </location>
</feature>
<keyword evidence="3" id="KW-0862">Zinc</keyword>
<feature type="compositionally biased region" description="Polar residues" evidence="5">
    <location>
        <begin position="416"/>
        <end position="435"/>
    </location>
</feature>
<organism evidence="7 8">
    <name type="scientific">Echria macrotheca</name>
    <dbReference type="NCBI Taxonomy" id="438768"/>
    <lineage>
        <taxon>Eukaryota</taxon>
        <taxon>Fungi</taxon>
        <taxon>Dikarya</taxon>
        <taxon>Ascomycota</taxon>
        <taxon>Pezizomycotina</taxon>
        <taxon>Sordariomycetes</taxon>
        <taxon>Sordariomycetidae</taxon>
        <taxon>Sordariales</taxon>
        <taxon>Schizotheciaceae</taxon>
        <taxon>Echria</taxon>
    </lineage>
</organism>
<feature type="region of interest" description="Disordered" evidence="5">
    <location>
        <begin position="114"/>
        <end position="201"/>
    </location>
</feature>
<dbReference type="CDD" id="cd15535">
    <property type="entry name" value="PHD1_Rco1"/>
    <property type="match status" value="1"/>
</dbReference>
<proteinExistence type="predicted"/>
<dbReference type="Pfam" id="PF00628">
    <property type="entry name" value="PHD"/>
    <property type="match status" value="1"/>
</dbReference>
<dbReference type="CDD" id="cd15534">
    <property type="entry name" value="PHD2_PHF12_Rco1"/>
    <property type="match status" value="1"/>
</dbReference>
<evidence type="ECO:0000313" key="7">
    <source>
        <dbReference type="EMBL" id="KAK1756065.1"/>
    </source>
</evidence>
<accession>A0AAJ0BD22</accession>
<feature type="compositionally biased region" description="Acidic residues" evidence="5">
    <location>
        <begin position="1256"/>
        <end position="1265"/>
    </location>
</feature>
<feature type="compositionally biased region" description="Acidic residues" evidence="5">
    <location>
        <begin position="347"/>
        <end position="359"/>
    </location>
</feature>
<feature type="compositionally biased region" description="Basic residues" evidence="5">
    <location>
        <begin position="406"/>
        <end position="415"/>
    </location>
</feature>
<feature type="compositionally biased region" description="Low complexity" evidence="5">
    <location>
        <begin position="1"/>
        <end position="17"/>
    </location>
</feature>
<feature type="compositionally biased region" description="Low complexity" evidence="5">
    <location>
        <begin position="515"/>
        <end position="545"/>
    </location>
</feature>
<keyword evidence="2 4" id="KW-0863">Zinc-finger</keyword>
<dbReference type="SMART" id="SM00249">
    <property type="entry name" value="PHD"/>
    <property type="match status" value="2"/>
</dbReference>
<feature type="compositionally biased region" description="Basic residues" evidence="5">
    <location>
        <begin position="500"/>
        <end position="514"/>
    </location>
</feature>
<feature type="compositionally biased region" description="Basic and acidic residues" evidence="5">
    <location>
        <begin position="584"/>
        <end position="593"/>
    </location>
</feature>
<dbReference type="InterPro" id="IPR019786">
    <property type="entry name" value="Zinc_finger_PHD-type_CS"/>
</dbReference>
<evidence type="ECO:0000256" key="3">
    <source>
        <dbReference type="ARBA" id="ARBA00022833"/>
    </source>
</evidence>
<evidence type="ECO:0000259" key="6">
    <source>
        <dbReference type="PROSITE" id="PS50016"/>
    </source>
</evidence>
<dbReference type="PROSITE" id="PS50016">
    <property type="entry name" value="ZF_PHD_2"/>
    <property type="match status" value="1"/>
</dbReference>
<evidence type="ECO:0000313" key="8">
    <source>
        <dbReference type="Proteomes" id="UP001239445"/>
    </source>
</evidence>
<name>A0AAJ0BD22_9PEZI</name>
<dbReference type="PROSITE" id="PS01359">
    <property type="entry name" value="ZF_PHD_1"/>
    <property type="match status" value="1"/>
</dbReference>
<dbReference type="EMBL" id="MU839832">
    <property type="protein sequence ID" value="KAK1756065.1"/>
    <property type="molecule type" value="Genomic_DNA"/>
</dbReference>
<keyword evidence="8" id="KW-1185">Reference proteome</keyword>
<dbReference type="InterPro" id="IPR011011">
    <property type="entry name" value="Znf_FYVE_PHD"/>
</dbReference>
<comment type="caution">
    <text evidence="7">The sequence shown here is derived from an EMBL/GenBank/DDBJ whole genome shotgun (WGS) entry which is preliminary data.</text>
</comment>
<dbReference type="InterPro" id="IPR001965">
    <property type="entry name" value="Znf_PHD"/>
</dbReference>
<feature type="compositionally biased region" description="Basic and acidic residues" evidence="5">
    <location>
        <begin position="332"/>
        <end position="346"/>
    </location>
</feature>
<feature type="compositionally biased region" description="Low complexity" evidence="5">
    <location>
        <begin position="445"/>
        <end position="458"/>
    </location>
</feature>
<keyword evidence="1" id="KW-0479">Metal-binding</keyword>
<dbReference type="GO" id="GO:0006357">
    <property type="term" value="P:regulation of transcription by RNA polymerase II"/>
    <property type="evidence" value="ECO:0007669"/>
    <property type="project" value="TreeGrafter"/>
</dbReference>
<dbReference type="InterPro" id="IPR013083">
    <property type="entry name" value="Znf_RING/FYVE/PHD"/>
</dbReference>
<feature type="compositionally biased region" description="Acidic residues" evidence="5">
    <location>
        <begin position="133"/>
        <end position="153"/>
    </location>
</feature>
<dbReference type="GO" id="GO:0032221">
    <property type="term" value="C:Rpd3S complex"/>
    <property type="evidence" value="ECO:0007669"/>
    <property type="project" value="TreeGrafter"/>
</dbReference>
<dbReference type="PANTHER" id="PTHR47636:SF1">
    <property type="entry name" value="TRANSCRIPTIONAL REGULATORY PROTEIN RCO1"/>
    <property type="match status" value="1"/>
</dbReference>
<evidence type="ECO:0000256" key="4">
    <source>
        <dbReference type="PROSITE-ProRule" id="PRU00146"/>
    </source>
</evidence>
<feature type="compositionally biased region" description="Low complexity" evidence="5">
    <location>
        <begin position="183"/>
        <end position="201"/>
    </location>
</feature>
<dbReference type="GO" id="GO:0008270">
    <property type="term" value="F:zinc ion binding"/>
    <property type="evidence" value="ECO:0007669"/>
    <property type="project" value="UniProtKB-KW"/>
</dbReference>
<feature type="compositionally biased region" description="Polar residues" evidence="5">
    <location>
        <begin position="18"/>
        <end position="27"/>
    </location>
</feature>
<dbReference type="InterPro" id="IPR052819">
    <property type="entry name" value="Chromatin_regulatory_protein"/>
</dbReference>
<feature type="compositionally biased region" description="Polar residues" evidence="5">
    <location>
        <begin position="598"/>
        <end position="608"/>
    </location>
</feature>
<feature type="compositionally biased region" description="Basic and acidic residues" evidence="5">
    <location>
        <begin position="1216"/>
        <end position="1227"/>
    </location>
</feature>
<feature type="compositionally biased region" description="Polar residues" evidence="5">
    <location>
        <begin position="653"/>
        <end position="662"/>
    </location>
</feature>
<feature type="compositionally biased region" description="Basic residues" evidence="5">
    <location>
        <begin position="704"/>
        <end position="723"/>
    </location>
</feature>
<feature type="compositionally biased region" description="Basic and acidic residues" evidence="5">
    <location>
        <begin position="392"/>
        <end position="405"/>
    </location>
</feature>
<dbReference type="AlphaFoldDB" id="A0AAJ0BD22"/>
<gene>
    <name evidence="7" type="ORF">QBC47DRAFT_400967</name>
</gene>
<dbReference type="Proteomes" id="UP001239445">
    <property type="component" value="Unassembled WGS sequence"/>
</dbReference>
<feature type="region of interest" description="Disordered" evidence="5">
    <location>
        <begin position="1"/>
        <end position="46"/>
    </location>
</feature>
<dbReference type="InterPro" id="IPR019787">
    <property type="entry name" value="Znf_PHD-finger"/>
</dbReference>
<feature type="region of interest" description="Disordered" evidence="5">
    <location>
        <begin position="1118"/>
        <end position="1265"/>
    </location>
</feature>
<evidence type="ECO:0000256" key="5">
    <source>
        <dbReference type="SAM" id="MobiDB-lite"/>
    </source>
</evidence>
<protein>
    <submittedName>
        <fullName evidence="7">Transcriptional regulatory protein RCO1</fullName>
    </submittedName>
</protein>
<evidence type="ECO:0000256" key="2">
    <source>
        <dbReference type="ARBA" id="ARBA00022771"/>
    </source>
</evidence>
<reference evidence="7" key="1">
    <citation type="submission" date="2023-06" db="EMBL/GenBank/DDBJ databases">
        <title>Genome-scale phylogeny and comparative genomics of the fungal order Sordariales.</title>
        <authorList>
            <consortium name="Lawrence Berkeley National Laboratory"/>
            <person name="Hensen N."/>
            <person name="Bonometti L."/>
            <person name="Westerberg I."/>
            <person name="Brannstrom I.O."/>
            <person name="Guillou S."/>
            <person name="Cros-Aarteil S."/>
            <person name="Calhoun S."/>
            <person name="Haridas S."/>
            <person name="Kuo A."/>
            <person name="Mondo S."/>
            <person name="Pangilinan J."/>
            <person name="Riley R."/>
            <person name="Labutti K."/>
            <person name="Andreopoulos B."/>
            <person name="Lipzen A."/>
            <person name="Chen C."/>
            <person name="Yanf M."/>
            <person name="Daum C."/>
            <person name="Ng V."/>
            <person name="Clum A."/>
            <person name="Steindorff A."/>
            <person name="Ohm R."/>
            <person name="Martin F."/>
            <person name="Silar P."/>
            <person name="Natvig D."/>
            <person name="Lalanne C."/>
            <person name="Gautier V."/>
            <person name="Ament-Velasquez S.L."/>
            <person name="Kruys A."/>
            <person name="Hutchinson M.I."/>
            <person name="Powell A.J."/>
            <person name="Barry K."/>
            <person name="Miller A.N."/>
            <person name="Grigoriev I.V."/>
            <person name="Debuchy R."/>
            <person name="Gladieux P."/>
            <person name="Thoren M.H."/>
            <person name="Johannesson H."/>
        </authorList>
    </citation>
    <scope>NUCLEOTIDE SEQUENCE</scope>
    <source>
        <strain evidence="7">PSN4</strain>
    </source>
</reference>
<feature type="region of interest" description="Disordered" evidence="5">
    <location>
        <begin position="325"/>
        <end position="748"/>
    </location>
</feature>
<dbReference type="PANTHER" id="PTHR47636">
    <property type="entry name" value="TRANSCRIPTIONAL REGULATORY PROTEIN RCO1"/>
    <property type="match status" value="1"/>
</dbReference>
<feature type="domain" description="PHD-type" evidence="6">
    <location>
        <begin position="749"/>
        <end position="797"/>
    </location>
</feature>
<dbReference type="Gene3D" id="3.30.40.10">
    <property type="entry name" value="Zinc/RING finger domain, C3HC4 (zinc finger)"/>
    <property type="match status" value="2"/>
</dbReference>
<sequence length="1265" mass="136464">MAPSSTRATRSRYSSPRETPNGTTEPSKGQAAASTPGAAAGGPQQQFMRTWLEPALNSKASFQDAGLQRHGVVENIQPLGTLPKAGLFKKPTTAAVTTPDKKVVPKRRILVIKRPVHEAPPTPVPEAAPAAREEDETEEEEDDGALDGNDYDDDGLHRRRSMQSRDETDEDWAGGKSSYRGYSQRSMSRTSGGRMGSVSSSSFQQGMTARLADFKEHIDKVVENAVEEALKHFRYPTAYALRTLYDEKCEEPDFLGLLDRIFRQTADQEDLDEFRRLMGPRKRDGKKGNKAYCYFIPPSTDSHSPLHEPKPAPYAHLLKLDTSTLHQSAEPESEHQRDTESLHEPEPEPEPVAEAELQEEQQPAAEPEEHIEPEPAPEPAPARAGKRGLSPEPDHQDDAEPEKEAHVRKKRRSNRHSAITSKMSPTAAQGKTKTVSPAKRRTRAGSHSSTSSLSSARSMTPPDGIRQDGDVDGDEAPPSRSSPAVRAASVRSTVAATKPAPRKGRRSLPARKSARASAAAERAGSKASTPGAATGSEEAGQGSEQEAADKPYDMPEAVDTFYTSNNVKKGKYGASGIAFPSKVGKLDPDDPKVRLRQSARTVTNSYQESLDESYSRESPVQEVAMTDRAASATPGGPAKTRNSLSAAARATPAGTNTRSTRSAQKRSFDDSEEQPSPTTVNFAASEAVPSTAANSRAGTPALRPAKKPRTGLRVKNSPMKKKGGTSAGIPRASGERSSPGALPKEDENDDYCASCGGNGELICCDGCTRSFHFNCVDPPLSRDSMPVEWFCHVCRSSRDTGALPTHSGALALVLEKLDGRNSSAFRLPLDVRDRFEGVKTGPYGDYEDAAAAVKPARKKKNDEEAVPDFFRLRDNDGNAIICHACQQSSSTNRAIIPCSVCGLWWHLDCLDPPLAIPPPLRTWKCPCHMDELLTKVPGTLAPAHRYRKIKNASVIQPAFSRGYVNNGYIEVDMQESEDESGWKDVETYGRTVRLPEKGIKLDFLARARSNRKGKAIPPLSSTSAPSTPTQPVLDKAELEKQQAAYTLAQLSGQGTSPGINSLIDVMLAEANPSVISLMACTDLGNLALNRSLNRIDKQGLRAMLAQLNSTASKIQRLLDPPTPEHLTPLLVPGSSGTTQEQAGRVPSLTHSQTDIDSEAPQPTPRVASLESSDNVREKNLPSPAASDEADVGSSMSDKALTPTRDPEDQLAGSSPADEKSTADKDDMPVTPTDSRMAGSNDAVIVKEPQMDKAAVEIEDDGIDLD</sequence>
<dbReference type="SUPFAM" id="SSF57903">
    <property type="entry name" value="FYVE/PHD zinc finger"/>
    <property type="match status" value="2"/>
</dbReference>
<evidence type="ECO:0000256" key="1">
    <source>
        <dbReference type="ARBA" id="ARBA00022723"/>
    </source>
</evidence>
<feature type="compositionally biased region" description="Low complexity" evidence="5">
    <location>
        <begin position="476"/>
        <end position="497"/>
    </location>
</feature>